<protein>
    <recommendedName>
        <fullName evidence="3">ATP-binding protein</fullName>
    </recommendedName>
</protein>
<gene>
    <name evidence="1" type="ORF">Pa4123_08830</name>
</gene>
<reference evidence="1" key="1">
    <citation type="submission" date="2022-12" db="EMBL/GenBank/DDBJ databases">
        <title>New Phytohabitans aurantiacus sp. RD004123 nov., an actinomycete isolated from soil.</title>
        <authorList>
            <person name="Triningsih D.W."/>
            <person name="Harunari E."/>
            <person name="Igarashi Y."/>
        </authorList>
    </citation>
    <scope>NUCLEOTIDE SEQUENCE</scope>
    <source>
        <strain evidence="1">RD004123</strain>
    </source>
</reference>
<dbReference type="InterPro" id="IPR027417">
    <property type="entry name" value="P-loop_NTPase"/>
</dbReference>
<comment type="caution">
    <text evidence="1">The sequence shown here is derived from an EMBL/GenBank/DDBJ whole genome shotgun (WGS) entry which is preliminary data.</text>
</comment>
<proteinExistence type="predicted"/>
<organism evidence="1 2">
    <name type="scientific">Phytohabitans aurantiacus</name>
    <dbReference type="NCBI Taxonomy" id="3016789"/>
    <lineage>
        <taxon>Bacteria</taxon>
        <taxon>Bacillati</taxon>
        <taxon>Actinomycetota</taxon>
        <taxon>Actinomycetes</taxon>
        <taxon>Micromonosporales</taxon>
        <taxon>Micromonosporaceae</taxon>
    </lineage>
</organism>
<accession>A0ABQ5QNY4</accession>
<dbReference type="Proteomes" id="UP001144280">
    <property type="component" value="Unassembled WGS sequence"/>
</dbReference>
<name>A0ABQ5QNY4_9ACTN</name>
<evidence type="ECO:0000313" key="1">
    <source>
        <dbReference type="EMBL" id="GLH95611.1"/>
    </source>
</evidence>
<evidence type="ECO:0000313" key="2">
    <source>
        <dbReference type="Proteomes" id="UP001144280"/>
    </source>
</evidence>
<dbReference type="RefSeq" id="WP_281892632.1">
    <property type="nucleotide sequence ID" value="NZ_BSDI01000003.1"/>
</dbReference>
<dbReference type="SUPFAM" id="SSF52540">
    <property type="entry name" value="P-loop containing nucleoside triphosphate hydrolases"/>
    <property type="match status" value="1"/>
</dbReference>
<dbReference type="EMBL" id="BSDI01000003">
    <property type="protein sequence ID" value="GLH95611.1"/>
    <property type="molecule type" value="Genomic_DNA"/>
</dbReference>
<sequence>MTAPGTSPTASPQAPTGISIVSSRLRSTNIERDVRAEHLGPLHVGIRAQDVLDRVTAALEDQGRTRAWSLTGPYGSGKSTLALVTTSLLGHAGGRRSEAEKLLTEASPILARRLIAARDQIAPDGFITCVTTARREPLLASVARALLEGASRTWSDDAMPAPVRHTLASLTSTGFGHQQLLSAVRTLCEQAPVLLVIDEFGKSLEHLAAHGDFSDASSDVFLLQELAELGAGARGVRLYLITMQHLSFGDYASRSNTLLTREWAKIQGRFEDILMTVHLGDTVELVRRTIDHSGVTAKGRKLITEHAAASARAWTDRGLEGILAADQEFFAQVYPLHPLTTVVAPLLAAQIGQHDRSMTGFIANDEPHTARRFLASFATDKPTTASTIRIADAFDFFFTAGRTTVLASANASRWMEIDNRIAEAHGLPEHDQVILKTVGMLNLVDASGALRASMDTILFALTDPTALNDTATRQRLADQVTSLVERGFLVYRQFSDEYRVWQGSDVDLTAHIEQLISSCDDHAAVKLISDYLPPAVVAGKHSQRTGMLRYFITKATDAETPNVEGPSADNAEDGMLLFHFGARDTIPAVRTERPVVAGTTEHADKVLNTARYLHALNELPAHVELDGVASAEVKERIAQASAELATRVAEAFLPSQMAPKWYLVPATTGAATWSASCERIRGRSLAELVSKACDSVFPDAPHIRNEMLGRHKLTSQAAKARRELITAMINSPGLPYLGIEGYGPERAMYGGVLEYLRLHRPTTARPDEAGQLTFGFCEPEPPTPTKKNSLYPAWTAMRQQLYAATEQPLRLDAVYNLLEAPPFGMRPGVIPIIVLTALIIGRQDLALFEEGTYQTRLTDALAERMLKAPERFAIKAMGVQTGPRKLAVDEIAQEIGARMPAAPPANARNVAPLAITRELLDRARTLSSYADRTQQIPKQAQAVRQALKTAREPDTLLFTDLPSALGLKPIPADGPTDEQTARRYAASLSKALTEISRADARLRDQVVKTIAAAFHMPTNLSKVRERLAAYTQPLADVTLVEAKLRGVITLAQDTALTDDEWLDPFVVRVVGRGLSDWRDGDITMFAVEVRAVARSIERLANLHQPSSPQPAGSTFVSQTITLTHPDGQELHTVVHLSDDERTNAQALLPELIALARKRIGENGERALLVLLAENVMAERDTGNDGASRTRRKPIR</sequence>
<evidence type="ECO:0008006" key="3">
    <source>
        <dbReference type="Google" id="ProtNLM"/>
    </source>
</evidence>
<keyword evidence="2" id="KW-1185">Reference proteome</keyword>